<dbReference type="Proteomes" id="UP000193834">
    <property type="component" value="Unassembled WGS sequence"/>
</dbReference>
<dbReference type="InterPro" id="IPR000073">
    <property type="entry name" value="AB_hydrolase_1"/>
</dbReference>
<feature type="domain" description="AB hydrolase-1" evidence="1">
    <location>
        <begin position="44"/>
        <end position="258"/>
    </location>
</feature>
<organism evidence="2 3">
    <name type="scientific">Paenibacillus aquistagni</name>
    <dbReference type="NCBI Taxonomy" id="1852522"/>
    <lineage>
        <taxon>Bacteria</taxon>
        <taxon>Bacillati</taxon>
        <taxon>Bacillota</taxon>
        <taxon>Bacilli</taxon>
        <taxon>Bacillales</taxon>
        <taxon>Paenibacillaceae</taxon>
        <taxon>Paenibacillus</taxon>
    </lineage>
</organism>
<keyword evidence="3" id="KW-1185">Reference proteome</keyword>
<proteinExistence type="predicted"/>
<dbReference type="InterPro" id="IPR029058">
    <property type="entry name" value="AB_hydrolase_fold"/>
</dbReference>
<protein>
    <submittedName>
        <fullName evidence="2">Pimeloyl-ACP methyl ester carboxylesterase</fullName>
    </submittedName>
</protein>
<dbReference type="PANTHER" id="PTHR43433">
    <property type="entry name" value="HYDROLASE, ALPHA/BETA FOLD FAMILY PROTEIN"/>
    <property type="match status" value="1"/>
</dbReference>
<evidence type="ECO:0000259" key="1">
    <source>
        <dbReference type="Pfam" id="PF00561"/>
    </source>
</evidence>
<reference evidence="2 3" key="1">
    <citation type="submission" date="2017-04" db="EMBL/GenBank/DDBJ databases">
        <authorList>
            <person name="Afonso C.L."/>
            <person name="Miller P.J."/>
            <person name="Scott M.A."/>
            <person name="Spackman E."/>
            <person name="Goraichik I."/>
            <person name="Dimitrov K.M."/>
            <person name="Suarez D.L."/>
            <person name="Swayne D.E."/>
        </authorList>
    </citation>
    <scope>NUCLEOTIDE SEQUENCE [LARGE SCALE GENOMIC DNA]</scope>
    <source>
        <strain evidence="2 3">11</strain>
    </source>
</reference>
<dbReference type="SUPFAM" id="SSF53474">
    <property type="entry name" value="alpha/beta-Hydrolases"/>
    <property type="match status" value="1"/>
</dbReference>
<evidence type="ECO:0000313" key="2">
    <source>
        <dbReference type="EMBL" id="SMG18515.1"/>
    </source>
</evidence>
<dbReference type="AlphaFoldDB" id="A0A1X7ITM2"/>
<accession>A0A1X7ITM2</accession>
<dbReference type="Gene3D" id="3.40.50.1820">
    <property type="entry name" value="alpha/beta hydrolase"/>
    <property type="match status" value="1"/>
</dbReference>
<dbReference type="Pfam" id="PF00561">
    <property type="entry name" value="Abhydrolase_1"/>
    <property type="match status" value="1"/>
</dbReference>
<dbReference type="STRING" id="1852522.SAMN06295960_0795"/>
<dbReference type="InterPro" id="IPR050471">
    <property type="entry name" value="AB_hydrolase"/>
</dbReference>
<gene>
    <name evidence="2" type="ORF">SAMN06295960_0795</name>
</gene>
<dbReference type="PANTHER" id="PTHR43433:SF5">
    <property type="entry name" value="AB HYDROLASE-1 DOMAIN-CONTAINING PROTEIN"/>
    <property type="match status" value="1"/>
</dbReference>
<sequence>MYMLLAVMHILPIIQLEQKDVVYLPIAHLHNTSLYYETHGSGTPIVLVHPPLLTSANFRYQQEQLSQFYKVLTFDIRGHGQSPPSKAPITYDLIVDDIIGLLDHLGIKQAYIAGYSTGGSIALHAMLQSPARWHGGILISAMSEASDPRLRNRIRAAIHLSRYEIASSLLRLSVTWGNANNLSTFLHLQRQARSGHRANIQQYYACSLNYNCTASLPQIQLPALLLYGQQDYAFAKYRHLLKEGIEHSTLVVLDNVKHQLPTKAADRMTSYIHEWIELVHPLAPYMT</sequence>
<name>A0A1X7ITM2_9BACL</name>
<evidence type="ECO:0000313" key="3">
    <source>
        <dbReference type="Proteomes" id="UP000193834"/>
    </source>
</evidence>
<dbReference type="EMBL" id="FXAZ01000001">
    <property type="protein sequence ID" value="SMG18515.1"/>
    <property type="molecule type" value="Genomic_DNA"/>
</dbReference>